<evidence type="ECO:0000313" key="4">
    <source>
        <dbReference type="Proteomes" id="UP000076825"/>
    </source>
</evidence>
<sequence length="238" mass="24947">MHIMIIGASKGLGRALFEGLGRPGDTLTGVARRPPVALAMPDGVAQHWIPADLSQPVTAADAIAQAAPAVIDTLIYNLGIWETHAFSRAYDFLAEPDAALTGLVDVNISAALLLLKRLLPRVLRAKRPQLVLTGSTSGLRGAGRPEVAFGASKFALNGMAEALREGYREAGLAVSVLQLGYLNTDDGLAVPREQAAARGEGGLVPVHDVVAVVDTLIRLSGASFVRELVMPAIADTQF</sequence>
<gene>
    <name evidence="3" type="primary">fabG_15</name>
    <name evidence="3" type="ORF">SAMEA3906487_02829</name>
</gene>
<dbReference type="GO" id="GO:0004316">
    <property type="term" value="F:3-oxoacyl-[acyl-carrier-protein] reductase (NADPH) activity"/>
    <property type="evidence" value="ECO:0007669"/>
    <property type="project" value="UniProtKB-EC"/>
</dbReference>
<dbReference type="Proteomes" id="UP000076825">
    <property type="component" value="Chromosome 1"/>
</dbReference>
<proteinExistence type="inferred from homology"/>
<evidence type="ECO:0000313" key="3">
    <source>
        <dbReference type="EMBL" id="SAI71574.1"/>
    </source>
</evidence>
<dbReference type="Gene3D" id="3.40.50.720">
    <property type="entry name" value="NAD(P)-binding Rossmann-like Domain"/>
    <property type="match status" value="1"/>
</dbReference>
<dbReference type="EMBL" id="LT546645">
    <property type="protein sequence ID" value="SAI71574.1"/>
    <property type="molecule type" value="Genomic_DNA"/>
</dbReference>
<dbReference type="Pfam" id="PF00106">
    <property type="entry name" value="adh_short"/>
    <property type="match status" value="1"/>
</dbReference>
<dbReference type="STRING" id="123899.SAMEA3906487_02829"/>
<accession>A0A157SMN2</accession>
<dbReference type="GO" id="GO:0016020">
    <property type="term" value="C:membrane"/>
    <property type="evidence" value="ECO:0007669"/>
    <property type="project" value="TreeGrafter"/>
</dbReference>
<dbReference type="PATRIC" id="fig|123899.6.peg.2817"/>
<evidence type="ECO:0000256" key="2">
    <source>
        <dbReference type="ARBA" id="ARBA00023002"/>
    </source>
</evidence>
<dbReference type="PRINTS" id="PR00081">
    <property type="entry name" value="GDHRDH"/>
</dbReference>
<evidence type="ECO:0000256" key="1">
    <source>
        <dbReference type="ARBA" id="ARBA00006484"/>
    </source>
</evidence>
<dbReference type="PANTHER" id="PTHR44196:SF1">
    <property type="entry name" value="DEHYDROGENASE_REDUCTASE SDR FAMILY MEMBER 7B"/>
    <property type="match status" value="1"/>
</dbReference>
<dbReference type="InterPro" id="IPR036291">
    <property type="entry name" value="NAD(P)-bd_dom_sf"/>
</dbReference>
<dbReference type="RefSeq" id="WP_025517420.1">
    <property type="nucleotide sequence ID" value="NZ_CP016340.1"/>
</dbReference>
<protein>
    <submittedName>
        <fullName evidence="3">Oxidoreductase</fullName>
        <ecNumber evidence="3">1.1.1.100</ecNumber>
    </submittedName>
</protein>
<dbReference type="GeneID" id="56589917"/>
<name>A0A157SMN2_9BORD</name>
<reference evidence="3 4" key="1">
    <citation type="submission" date="2016-04" db="EMBL/GenBank/DDBJ databases">
        <authorList>
            <consortium name="Pathogen Informatics"/>
        </authorList>
    </citation>
    <scope>NUCLEOTIDE SEQUENCE [LARGE SCALE GENOMIC DNA]</scope>
    <source>
        <strain evidence="3 4">H044680328</strain>
    </source>
</reference>
<dbReference type="InterPro" id="IPR002347">
    <property type="entry name" value="SDR_fam"/>
</dbReference>
<organism evidence="3 4">
    <name type="scientific">Bordetella trematum</name>
    <dbReference type="NCBI Taxonomy" id="123899"/>
    <lineage>
        <taxon>Bacteria</taxon>
        <taxon>Pseudomonadati</taxon>
        <taxon>Pseudomonadota</taxon>
        <taxon>Betaproteobacteria</taxon>
        <taxon>Burkholderiales</taxon>
        <taxon>Alcaligenaceae</taxon>
        <taxon>Bordetella</taxon>
    </lineage>
</organism>
<dbReference type="SUPFAM" id="SSF51735">
    <property type="entry name" value="NAD(P)-binding Rossmann-fold domains"/>
    <property type="match status" value="1"/>
</dbReference>
<keyword evidence="4" id="KW-1185">Reference proteome</keyword>
<dbReference type="OrthoDB" id="9808814at2"/>
<dbReference type="AlphaFoldDB" id="A0A157SMN2"/>
<dbReference type="KEGG" id="btrm:SAMEA390648702829"/>
<keyword evidence="2 3" id="KW-0560">Oxidoreductase</keyword>
<dbReference type="eggNOG" id="COG1028">
    <property type="taxonomic scope" value="Bacteria"/>
</dbReference>
<dbReference type="PANTHER" id="PTHR44196">
    <property type="entry name" value="DEHYDROGENASE/REDUCTASE SDR FAMILY MEMBER 7B"/>
    <property type="match status" value="1"/>
</dbReference>
<dbReference type="EC" id="1.1.1.100" evidence="3"/>
<comment type="similarity">
    <text evidence="1">Belongs to the short-chain dehydrogenases/reductases (SDR) family.</text>
</comment>